<gene>
    <name evidence="2" type="ORF">IRY55_11070</name>
</gene>
<dbReference type="Pfam" id="PF00085">
    <property type="entry name" value="Thioredoxin"/>
    <property type="match status" value="1"/>
</dbReference>
<dbReference type="InterPro" id="IPR013766">
    <property type="entry name" value="Thioredoxin_domain"/>
</dbReference>
<proteinExistence type="predicted"/>
<protein>
    <submittedName>
        <fullName evidence="2">Thioredoxin family protein</fullName>
    </submittedName>
</protein>
<reference evidence="2" key="1">
    <citation type="submission" date="2020-11" db="EMBL/GenBank/DDBJ databases">
        <title>Multidrug resistant novel bacterium Savagea serpentis sp. nov., isolated from the scats of a vine snake (Ahaetulla nasuta).</title>
        <authorList>
            <person name="Venkata Ramana V."/>
            <person name="Vikas Patil S."/>
            <person name="Yogita Lugani V."/>
        </authorList>
    </citation>
    <scope>NUCLEOTIDE SEQUENCE</scope>
    <source>
        <strain evidence="2">SN6</strain>
    </source>
</reference>
<dbReference type="Gene3D" id="3.40.30.10">
    <property type="entry name" value="Glutaredoxin"/>
    <property type="match status" value="1"/>
</dbReference>
<dbReference type="CDD" id="cd02947">
    <property type="entry name" value="TRX_family"/>
    <property type="match status" value="1"/>
</dbReference>
<dbReference type="SUPFAM" id="SSF52833">
    <property type="entry name" value="Thioredoxin-like"/>
    <property type="match status" value="1"/>
</dbReference>
<comment type="caution">
    <text evidence="2">The sequence shown here is derived from an EMBL/GenBank/DDBJ whole genome shotgun (WGS) entry which is preliminary data.</text>
</comment>
<name>A0A8J7GKW1_9BACL</name>
<accession>A0A8J7GKW1</accession>
<keyword evidence="3" id="KW-1185">Reference proteome</keyword>
<dbReference type="RefSeq" id="WP_194563385.1">
    <property type="nucleotide sequence ID" value="NZ_JADKPV010000006.1"/>
</dbReference>
<evidence type="ECO:0000313" key="3">
    <source>
        <dbReference type="Proteomes" id="UP000622653"/>
    </source>
</evidence>
<evidence type="ECO:0000313" key="2">
    <source>
        <dbReference type="EMBL" id="MBF4501905.1"/>
    </source>
</evidence>
<sequence>MESWTLEDFQRSLEHDEKSAFYLHAKMCGTCQVASKMLTIAEQVVPNIPIGEADLNYVEQIAYDYEIESVPCLLIQKNGEITHKIYAFQSVPHLVEKLTE</sequence>
<dbReference type="AlphaFoldDB" id="A0A8J7GKW1"/>
<dbReference type="Proteomes" id="UP000622653">
    <property type="component" value="Unassembled WGS sequence"/>
</dbReference>
<dbReference type="InterPro" id="IPR036249">
    <property type="entry name" value="Thioredoxin-like_sf"/>
</dbReference>
<evidence type="ECO:0000259" key="1">
    <source>
        <dbReference type="Pfam" id="PF00085"/>
    </source>
</evidence>
<organism evidence="2 3">
    <name type="scientific">Savagea serpentis</name>
    <dbReference type="NCBI Taxonomy" id="2785297"/>
    <lineage>
        <taxon>Bacteria</taxon>
        <taxon>Bacillati</taxon>
        <taxon>Bacillota</taxon>
        <taxon>Bacilli</taxon>
        <taxon>Bacillales</taxon>
        <taxon>Caryophanaceae</taxon>
        <taxon>Savagea</taxon>
    </lineage>
</organism>
<feature type="domain" description="Thioredoxin" evidence="1">
    <location>
        <begin position="5"/>
        <end position="98"/>
    </location>
</feature>
<dbReference type="EMBL" id="JADKPV010000006">
    <property type="protein sequence ID" value="MBF4501905.1"/>
    <property type="molecule type" value="Genomic_DNA"/>
</dbReference>